<evidence type="ECO:0000256" key="2">
    <source>
        <dbReference type="SAM" id="SignalP"/>
    </source>
</evidence>
<feature type="chain" id="PRO_5042683776" description="Lipoprotein" evidence="2">
    <location>
        <begin position="25"/>
        <end position="148"/>
    </location>
</feature>
<dbReference type="Proteomes" id="UP000263014">
    <property type="component" value="Unassembled WGS sequence"/>
</dbReference>
<feature type="signal peptide" evidence="2">
    <location>
        <begin position="1"/>
        <end position="24"/>
    </location>
</feature>
<evidence type="ECO:0000313" key="5">
    <source>
        <dbReference type="Proteomes" id="UP000263014"/>
    </source>
</evidence>
<dbReference type="PROSITE" id="PS51257">
    <property type="entry name" value="PROKAR_LIPOPROTEIN"/>
    <property type="match status" value="1"/>
</dbReference>
<accession>A0A174V186</accession>
<dbReference type="EMBL" id="QSON01000003">
    <property type="protein sequence ID" value="RGJ06038.1"/>
    <property type="molecule type" value="Genomic_DNA"/>
</dbReference>
<evidence type="ECO:0000313" key="4">
    <source>
        <dbReference type="EMBL" id="RGJ06038.1"/>
    </source>
</evidence>
<reference evidence="4 5" key="1">
    <citation type="submission" date="2018-08" db="EMBL/GenBank/DDBJ databases">
        <title>A genome reference for cultivated species of the human gut microbiota.</title>
        <authorList>
            <person name="Zou Y."/>
            <person name="Xue W."/>
            <person name="Luo G."/>
        </authorList>
    </citation>
    <scope>NUCLEOTIDE SEQUENCE [LARGE SCALE GENOMIC DNA]</scope>
    <source>
        <strain evidence="4 5">TM09-12</strain>
    </source>
</reference>
<reference evidence="3 6" key="2">
    <citation type="submission" date="2019-09" db="EMBL/GenBank/DDBJ databases">
        <title>Draft genome sequencing of Hungatella hathewayi 123Y-2.</title>
        <authorList>
            <person name="Lv Q."/>
            <person name="Li S."/>
        </authorList>
    </citation>
    <scope>NUCLEOTIDE SEQUENCE [LARGE SCALE GENOMIC DNA]</scope>
    <source>
        <strain evidence="3 6">123Y-2</strain>
    </source>
</reference>
<comment type="caution">
    <text evidence="4">The sequence shown here is derived from an EMBL/GenBank/DDBJ whole genome shotgun (WGS) entry which is preliminary data.</text>
</comment>
<protein>
    <recommendedName>
        <fullName evidence="7">Lipoprotein</fullName>
    </recommendedName>
</protein>
<feature type="region of interest" description="Disordered" evidence="1">
    <location>
        <begin position="36"/>
        <end position="76"/>
    </location>
</feature>
<gene>
    <name evidence="4" type="ORF">DXD79_08520</name>
    <name evidence="3" type="ORF">GNE07_06460</name>
</gene>
<proteinExistence type="predicted"/>
<evidence type="ECO:0000313" key="3">
    <source>
        <dbReference type="EMBL" id="MUB62702.1"/>
    </source>
</evidence>
<dbReference type="RefSeq" id="WP_006775221.1">
    <property type="nucleotide sequence ID" value="NZ_CABJBJ010000011.1"/>
</dbReference>
<organism evidence="4 5">
    <name type="scientific">Hungatella hathewayi</name>
    <dbReference type="NCBI Taxonomy" id="154046"/>
    <lineage>
        <taxon>Bacteria</taxon>
        <taxon>Bacillati</taxon>
        <taxon>Bacillota</taxon>
        <taxon>Clostridia</taxon>
        <taxon>Lachnospirales</taxon>
        <taxon>Lachnospiraceae</taxon>
        <taxon>Hungatella</taxon>
    </lineage>
</organism>
<name>A0A174V186_9FIRM</name>
<evidence type="ECO:0008006" key="7">
    <source>
        <dbReference type="Google" id="ProtNLM"/>
    </source>
</evidence>
<sequence>MKKIITIVSLFIVCSLGVGCSQYAKVETEPASIMVPLSESTEPSKEEPSAESGKVTTGSSEPQAEDQAGSTRTEKKEIINNLKKQAEDEAEQDRHFILEALGDEGADGRWSEACGFIQDQYPDYFSSDELLQKSIKYGHYLASIYRLQ</sequence>
<dbReference type="GeneID" id="93150286"/>
<keyword evidence="2" id="KW-0732">Signal</keyword>
<dbReference type="EMBL" id="WNME01000003">
    <property type="protein sequence ID" value="MUB62702.1"/>
    <property type="molecule type" value="Genomic_DNA"/>
</dbReference>
<dbReference type="Proteomes" id="UP000434223">
    <property type="component" value="Unassembled WGS sequence"/>
</dbReference>
<evidence type="ECO:0000313" key="6">
    <source>
        <dbReference type="Proteomes" id="UP000434223"/>
    </source>
</evidence>
<dbReference type="OrthoDB" id="2086971at2"/>
<evidence type="ECO:0000256" key="1">
    <source>
        <dbReference type="SAM" id="MobiDB-lite"/>
    </source>
</evidence>
<dbReference type="AlphaFoldDB" id="A0A174V186"/>